<comment type="subunit">
    <text evidence="4">Oligomer with a subunit composition of (alpha,beta,gamma)6.</text>
</comment>
<reference evidence="6 7" key="1">
    <citation type="submission" date="2017-12" db="EMBL/GenBank/DDBJ databases">
        <title>Characterization of six clinical isolates of Enterochimera gen. nov., a novel genus of the Yersiniaciae family and the three species Enterochimera arupensis sp. nov., Enterochimera coloradensis sp. nov, and Enterochimera californica sp. nov.</title>
        <authorList>
            <person name="Rossi A."/>
            <person name="Fisher M."/>
        </authorList>
    </citation>
    <scope>NUCLEOTIDE SEQUENCE [LARGE SCALE GENOMIC DNA]</scope>
    <source>
        <strain evidence="7">2015-Iso6</strain>
    </source>
</reference>
<keyword evidence="6" id="KW-0456">Lyase</keyword>
<accession>A0A2N5EEY9</accession>
<comment type="caution">
    <text evidence="6">The sequence shown here is derived from an EMBL/GenBank/DDBJ whole genome shotgun (WGS) entry which is preliminary data.</text>
</comment>
<evidence type="ECO:0000313" key="7">
    <source>
        <dbReference type="Proteomes" id="UP000234240"/>
    </source>
</evidence>
<dbReference type="PIRSF" id="PIRSF002736">
    <property type="entry name" value="Citrt_lyas_gamma"/>
    <property type="match status" value="1"/>
</dbReference>
<feature type="modified residue" description="O-(phosphoribosyl dephospho-coenzyme A)serine" evidence="4 5">
    <location>
        <position position="14"/>
    </location>
</feature>
<organism evidence="6 7">
    <name type="scientific">Chimaeribacter californicus</name>
    <dbReference type="NCBI Taxonomy" id="2060067"/>
    <lineage>
        <taxon>Bacteria</taxon>
        <taxon>Pseudomonadati</taxon>
        <taxon>Pseudomonadota</taxon>
        <taxon>Gammaproteobacteria</taxon>
        <taxon>Enterobacterales</taxon>
        <taxon>Yersiniaceae</taxon>
        <taxon>Chimaeribacter</taxon>
    </lineage>
</organism>
<gene>
    <name evidence="4 6" type="primary">citD</name>
    <name evidence="6" type="ORF">CYR55_04010</name>
</gene>
<sequence>MEIVKDAVAGTLESSDALVRIGPSPEPGLHLTLESVVRAQFGEAIDQLARATLAQLGITQAQIAIDDKGALECVLRARVQAAALRAAGKEPSEWSLPG</sequence>
<evidence type="ECO:0000313" key="6">
    <source>
        <dbReference type="EMBL" id="PLR41082.1"/>
    </source>
</evidence>
<dbReference type="RefSeq" id="WP_101814867.1">
    <property type="nucleotide sequence ID" value="NZ_PJZF01000002.1"/>
</dbReference>
<name>A0A2N5EEY9_9GAMM</name>
<evidence type="ECO:0000256" key="5">
    <source>
        <dbReference type="PIRSR" id="PIRSR002736-50"/>
    </source>
</evidence>
<dbReference type="AlphaFoldDB" id="A0A2N5EEY9"/>
<dbReference type="OrthoDB" id="9798736at2"/>
<dbReference type="Pfam" id="PF06857">
    <property type="entry name" value="ACP"/>
    <property type="match status" value="1"/>
</dbReference>
<dbReference type="GO" id="GO:0016829">
    <property type="term" value="F:lyase activity"/>
    <property type="evidence" value="ECO:0007669"/>
    <property type="project" value="UniProtKB-KW"/>
</dbReference>
<comment type="function">
    <text evidence="4">Covalent carrier of the coenzyme of citrate lyase.</text>
</comment>
<keyword evidence="2 4" id="KW-0963">Cytoplasm</keyword>
<dbReference type="HAMAP" id="MF_00805">
    <property type="entry name" value="CitD"/>
    <property type="match status" value="1"/>
</dbReference>
<evidence type="ECO:0000256" key="4">
    <source>
        <dbReference type="HAMAP-Rule" id="MF_00805"/>
    </source>
</evidence>
<keyword evidence="7" id="KW-1185">Reference proteome</keyword>
<dbReference type="NCBIfam" id="TIGR01608">
    <property type="entry name" value="citD"/>
    <property type="match status" value="1"/>
</dbReference>
<evidence type="ECO:0000256" key="3">
    <source>
        <dbReference type="ARBA" id="ARBA00022553"/>
    </source>
</evidence>
<keyword evidence="3 4" id="KW-0597">Phosphoprotein</keyword>
<evidence type="ECO:0000256" key="2">
    <source>
        <dbReference type="ARBA" id="ARBA00022490"/>
    </source>
</evidence>
<comment type="similarity">
    <text evidence="4">Belongs to the CitD family.</text>
</comment>
<dbReference type="InterPro" id="IPR023439">
    <property type="entry name" value="Mal_deCO2ase/Cit_lyase_ACP"/>
</dbReference>
<dbReference type="GO" id="GO:0005737">
    <property type="term" value="C:cytoplasm"/>
    <property type="evidence" value="ECO:0007669"/>
    <property type="project" value="UniProtKB-SubCell"/>
</dbReference>
<evidence type="ECO:0000256" key="1">
    <source>
        <dbReference type="ARBA" id="ARBA00004496"/>
    </source>
</evidence>
<protein>
    <recommendedName>
        <fullName evidence="4">Citrate lyase acyl carrier protein</fullName>
    </recommendedName>
    <alternativeName>
        <fullName evidence="4">Citrate lyase gamma chain</fullName>
    </alternativeName>
</protein>
<proteinExistence type="inferred from homology"/>
<comment type="subcellular location">
    <subcellularLocation>
        <location evidence="1 4">Cytoplasm</location>
    </subcellularLocation>
</comment>
<dbReference type="NCBIfam" id="NF009726">
    <property type="entry name" value="PRK13253.1"/>
    <property type="match status" value="1"/>
</dbReference>
<dbReference type="InterPro" id="IPR006495">
    <property type="entry name" value="CitD"/>
</dbReference>
<dbReference type="Proteomes" id="UP000234240">
    <property type="component" value="Unassembled WGS sequence"/>
</dbReference>
<dbReference type="EMBL" id="PJZF01000002">
    <property type="protein sequence ID" value="PLR41082.1"/>
    <property type="molecule type" value="Genomic_DNA"/>
</dbReference>